<dbReference type="PANTHER" id="PTHR48044:SF22">
    <property type="entry name" value="GLYCOSYLTRANSFERASE"/>
    <property type="match status" value="1"/>
</dbReference>
<dbReference type="SUPFAM" id="SSF53756">
    <property type="entry name" value="UDP-Glycosyltransferase/glycogen phosphorylase"/>
    <property type="match status" value="1"/>
</dbReference>
<dbReference type="Proteomes" id="UP001140949">
    <property type="component" value="Unassembled WGS sequence"/>
</dbReference>
<evidence type="ECO:0000256" key="3">
    <source>
        <dbReference type="RuleBase" id="RU003718"/>
    </source>
</evidence>
<gene>
    <name evidence="6" type="ORF">M6B38_136225</name>
</gene>
<dbReference type="Pfam" id="PF00201">
    <property type="entry name" value="UDPGT"/>
    <property type="match status" value="1"/>
</dbReference>
<feature type="domain" description="Glycosyltransferase N-terminal" evidence="5">
    <location>
        <begin position="6"/>
        <end position="245"/>
    </location>
</feature>
<dbReference type="InterPro" id="IPR002213">
    <property type="entry name" value="UDP_glucos_trans"/>
</dbReference>
<proteinExistence type="inferred from homology"/>
<dbReference type="AlphaFoldDB" id="A0AAX6FFM1"/>
<keyword evidence="2 3" id="KW-0808">Transferase</keyword>
<evidence type="ECO:0000256" key="1">
    <source>
        <dbReference type="ARBA" id="ARBA00009995"/>
    </source>
</evidence>
<dbReference type="GO" id="GO:0008194">
    <property type="term" value="F:UDP-glycosyltransferase activity"/>
    <property type="evidence" value="ECO:0007669"/>
    <property type="project" value="InterPro"/>
</dbReference>
<dbReference type="InterPro" id="IPR058980">
    <property type="entry name" value="Glyco_transf_N"/>
</dbReference>
<dbReference type="InterPro" id="IPR035595">
    <property type="entry name" value="UDP_glycos_trans_CS"/>
</dbReference>
<keyword evidence="3" id="KW-0328">Glycosyltransferase</keyword>
<dbReference type="CDD" id="cd03784">
    <property type="entry name" value="GT1_Gtf-like"/>
    <property type="match status" value="1"/>
</dbReference>
<evidence type="ECO:0000313" key="7">
    <source>
        <dbReference type="Proteomes" id="UP001140949"/>
    </source>
</evidence>
<accession>A0AAX6FFM1</accession>
<dbReference type="Pfam" id="PF26168">
    <property type="entry name" value="Glyco_transf_N"/>
    <property type="match status" value="1"/>
</dbReference>
<dbReference type="FunFam" id="3.40.50.2000:FF:000060">
    <property type="entry name" value="Glycosyltransferase"/>
    <property type="match status" value="1"/>
</dbReference>
<dbReference type="PROSITE" id="PS00375">
    <property type="entry name" value="UDPGT"/>
    <property type="match status" value="1"/>
</dbReference>
<evidence type="ECO:0000256" key="4">
    <source>
        <dbReference type="RuleBase" id="RU362057"/>
    </source>
</evidence>
<comment type="caution">
    <text evidence="6">The sequence shown here is derived from an EMBL/GenBank/DDBJ whole genome shotgun (WGS) entry which is preliminary data.</text>
</comment>
<name>A0AAX6FFM1_IRIPA</name>
<sequence length="469" mass="52105">MTQSQEVAIVVVPFPAQGHLNQLLHFSLNLLGSLGRGRDFSVHYVSSPTHIRQARHRIHGRDAESIKKLHFHDLPIPSFPVPPPDANSTFKFPSHLIPTFDASMHMQAPLAELLRSLSAASRRLVVVHDVLMSYAGHAVASVDNAESYAFHCTPAFYGLSLMWEEGERPATDLSREVLDVISTRLDGCYPGEFWEHVDRSTFDTPKQAGLLVNTCRAIEGEFLDLIAGGYVPDGERLFAVGPVNPVAAYERLGDEKRHKCLDWLDRQPTATVVFVSFGSTTTISDGQIEQLAIGLRRSSQRFIWVVRDADRGDIFVEGGRPRERRLPEGFEEEVGARGIVVRGWAPQLDILSHPSTGAFVSHCGWNSCMESMSLGVPIIGWPMHSDQPRNAIMAESYLKVGVTVRDWHDRDRVVSAAEIEEAIEKVMLLDEGKEVRKRAKALGEAIRLAVSDGGSSRTDMDLFIARITR</sequence>
<dbReference type="PANTHER" id="PTHR48044">
    <property type="entry name" value="GLYCOSYLTRANSFERASE"/>
    <property type="match status" value="1"/>
</dbReference>
<dbReference type="GO" id="GO:1901137">
    <property type="term" value="P:carbohydrate derivative biosynthetic process"/>
    <property type="evidence" value="ECO:0007669"/>
    <property type="project" value="UniProtKB-ARBA"/>
</dbReference>
<protein>
    <recommendedName>
        <fullName evidence="4">Glycosyltransferase</fullName>
        <ecNumber evidence="4">2.4.1.-</ecNumber>
    </recommendedName>
</protein>
<dbReference type="Gene3D" id="3.40.50.2000">
    <property type="entry name" value="Glycogen Phosphorylase B"/>
    <property type="match status" value="2"/>
</dbReference>
<keyword evidence="7" id="KW-1185">Reference proteome</keyword>
<comment type="similarity">
    <text evidence="1 3">Belongs to the UDP-glycosyltransferase family.</text>
</comment>
<reference evidence="6" key="2">
    <citation type="submission" date="2023-04" db="EMBL/GenBank/DDBJ databases">
        <authorList>
            <person name="Bruccoleri R.E."/>
            <person name="Oakeley E.J."/>
            <person name="Faust A.-M."/>
            <person name="Dessus-Babus S."/>
            <person name="Altorfer M."/>
            <person name="Burckhardt D."/>
            <person name="Oertli M."/>
            <person name="Naumann U."/>
            <person name="Petersen F."/>
            <person name="Wong J."/>
        </authorList>
    </citation>
    <scope>NUCLEOTIDE SEQUENCE</scope>
    <source>
        <strain evidence="6">GSM-AAB239-AS_SAM_17_03QT</strain>
        <tissue evidence="6">Leaf</tissue>
    </source>
</reference>
<reference evidence="6" key="1">
    <citation type="journal article" date="2023" name="GigaByte">
        <title>Genome assembly of the bearded iris, Iris pallida Lam.</title>
        <authorList>
            <person name="Bruccoleri R.E."/>
            <person name="Oakeley E.J."/>
            <person name="Faust A.M.E."/>
            <person name="Altorfer M."/>
            <person name="Dessus-Babus S."/>
            <person name="Burckhardt D."/>
            <person name="Oertli M."/>
            <person name="Naumann U."/>
            <person name="Petersen F."/>
            <person name="Wong J."/>
        </authorList>
    </citation>
    <scope>NUCLEOTIDE SEQUENCE</scope>
    <source>
        <strain evidence="6">GSM-AAB239-AS_SAM_17_03QT</strain>
    </source>
</reference>
<evidence type="ECO:0000259" key="5">
    <source>
        <dbReference type="Pfam" id="PF26168"/>
    </source>
</evidence>
<evidence type="ECO:0000256" key="2">
    <source>
        <dbReference type="ARBA" id="ARBA00022679"/>
    </source>
</evidence>
<evidence type="ECO:0000313" key="6">
    <source>
        <dbReference type="EMBL" id="KAJ6815033.1"/>
    </source>
</evidence>
<dbReference type="EMBL" id="JANAVB010029252">
    <property type="protein sequence ID" value="KAJ6815033.1"/>
    <property type="molecule type" value="Genomic_DNA"/>
</dbReference>
<dbReference type="EC" id="2.4.1.-" evidence="4"/>
<organism evidence="6 7">
    <name type="scientific">Iris pallida</name>
    <name type="common">Sweet iris</name>
    <dbReference type="NCBI Taxonomy" id="29817"/>
    <lineage>
        <taxon>Eukaryota</taxon>
        <taxon>Viridiplantae</taxon>
        <taxon>Streptophyta</taxon>
        <taxon>Embryophyta</taxon>
        <taxon>Tracheophyta</taxon>
        <taxon>Spermatophyta</taxon>
        <taxon>Magnoliopsida</taxon>
        <taxon>Liliopsida</taxon>
        <taxon>Asparagales</taxon>
        <taxon>Iridaceae</taxon>
        <taxon>Iridoideae</taxon>
        <taxon>Irideae</taxon>
        <taxon>Iris</taxon>
    </lineage>
</organism>